<sequence length="88" mass="10000">MTCPLSTPQSREAEEAVRPVVREGICWGLPHDLEFGLGWRRAGDVATRAMSLPMYRCKVNRKANGVDSESTYLRNSLLNFRLQLLHIL</sequence>
<name>A0A0B7FKU5_THACB</name>
<keyword evidence="2" id="KW-1185">Reference proteome</keyword>
<evidence type="ECO:0000313" key="2">
    <source>
        <dbReference type="Proteomes" id="UP000059188"/>
    </source>
</evidence>
<dbReference type="EMBL" id="LN679131">
    <property type="protein sequence ID" value="CEL58556.1"/>
    <property type="molecule type" value="Genomic_DNA"/>
</dbReference>
<gene>
    <name evidence="1" type="ORF">RSOLAG1IB_08631</name>
</gene>
<evidence type="ECO:0000313" key="1">
    <source>
        <dbReference type="EMBL" id="CEL58556.1"/>
    </source>
</evidence>
<protein>
    <submittedName>
        <fullName evidence="1">Uncharacterized protein</fullName>
    </submittedName>
</protein>
<dbReference type="AlphaFoldDB" id="A0A0B7FKU5"/>
<reference evidence="1 2" key="1">
    <citation type="submission" date="2014-11" db="EMBL/GenBank/DDBJ databases">
        <authorList>
            <person name="Wibberg Daniel"/>
        </authorList>
    </citation>
    <scope>NUCLEOTIDE SEQUENCE [LARGE SCALE GENOMIC DNA]</scope>
    <source>
        <strain evidence="1">Rhizoctonia solani AG1-IB 7/3/14</strain>
    </source>
</reference>
<dbReference type="Proteomes" id="UP000059188">
    <property type="component" value="Unassembled WGS sequence"/>
</dbReference>
<accession>A0A0B7FKU5</accession>
<organism evidence="1 2">
    <name type="scientific">Thanatephorus cucumeris (strain AG1-IB / isolate 7/3/14)</name>
    <name type="common">Lettuce bottom rot fungus</name>
    <name type="synonym">Rhizoctonia solani</name>
    <dbReference type="NCBI Taxonomy" id="1108050"/>
    <lineage>
        <taxon>Eukaryota</taxon>
        <taxon>Fungi</taxon>
        <taxon>Dikarya</taxon>
        <taxon>Basidiomycota</taxon>
        <taxon>Agaricomycotina</taxon>
        <taxon>Agaricomycetes</taxon>
        <taxon>Cantharellales</taxon>
        <taxon>Ceratobasidiaceae</taxon>
        <taxon>Rhizoctonia</taxon>
        <taxon>Rhizoctonia solani AG-1</taxon>
    </lineage>
</organism>
<proteinExistence type="predicted"/>